<evidence type="ECO:0000313" key="2">
    <source>
        <dbReference type="EMBL" id="VAW60691.1"/>
    </source>
</evidence>
<name>A0A3B0WYT3_9ZZZZ</name>
<organism evidence="2">
    <name type="scientific">hydrothermal vent metagenome</name>
    <dbReference type="NCBI Taxonomy" id="652676"/>
    <lineage>
        <taxon>unclassified sequences</taxon>
        <taxon>metagenomes</taxon>
        <taxon>ecological metagenomes</taxon>
    </lineage>
</organism>
<protein>
    <submittedName>
        <fullName evidence="2">Uncharacterized protein</fullName>
    </submittedName>
</protein>
<proteinExistence type="predicted"/>
<gene>
    <name evidence="2" type="ORF">MNBD_GAMMA09-1407</name>
</gene>
<feature type="region of interest" description="Disordered" evidence="1">
    <location>
        <begin position="82"/>
        <end position="105"/>
    </location>
</feature>
<dbReference type="AlphaFoldDB" id="A0A3B0WYT3"/>
<feature type="non-terminal residue" evidence="2">
    <location>
        <position position="1"/>
    </location>
</feature>
<dbReference type="EMBL" id="UOFI01000004">
    <property type="protein sequence ID" value="VAW60691.1"/>
    <property type="molecule type" value="Genomic_DNA"/>
</dbReference>
<evidence type="ECO:0000256" key="1">
    <source>
        <dbReference type="SAM" id="MobiDB-lite"/>
    </source>
</evidence>
<reference evidence="2" key="1">
    <citation type="submission" date="2018-06" db="EMBL/GenBank/DDBJ databases">
        <authorList>
            <person name="Zhirakovskaya E."/>
        </authorList>
    </citation>
    <scope>NUCLEOTIDE SEQUENCE</scope>
</reference>
<accession>A0A3B0WYT3</accession>
<feature type="compositionally biased region" description="Basic and acidic residues" evidence="1">
    <location>
        <begin position="83"/>
        <end position="99"/>
    </location>
</feature>
<sequence>WRIKAFNGLDWVGYFISKVRLKGGGKIIWSIPLTKEHFLSFQFDDPGYPSEKLVKAFNQLAEQIVASCTIEYSEAVQQQIKQAAKEGPGEPYSSHREPQAWEEYDLEPERFKRKSSC</sequence>